<feature type="transmembrane region" description="Helical" evidence="5">
    <location>
        <begin position="16"/>
        <end position="40"/>
    </location>
</feature>
<dbReference type="InterPro" id="IPR011701">
    <property type="entry name" value="MFS"/>
</dbReference>
<feature type="transmembrane region" description="Helical" evidence="5">
    <location>
        <begin position="82"/>
        <end position="102"/>
    </location>
</feature>
<dbReference type="GO" id="GO:0005886">
    <property type="term" value="C:plasma membrane"/>
    <property type="evidence" value="ECO:0007669"/>
    <property type="project" value="UniProtKB-SubCell"/>
</dbReference>
<feature type="transmembrane region" description="Helical" evidence="5">
    <location>
        <begin position="108"/>
        <end position="128"/>
    </location>
</feature>
<sequence length="494" mass="51470">MPTDLPGKFDAEQKRILALTLVPLFMSLLSVSIVNVVLPAVQESIHAGSSELQWVLSGYALAFGVLLVAAGRAGDVYGRGRLFILGVSLFGLGALVSGLAPTPIVLNIARVAMGLGSGFLNPQAIGLIQQYFKGAQRGKAFGLFGGVVGVSVAIGPVLGGVLISLFGPEIGWRAAFLVNVPICVVAILLAKAWLPDSAWEPVPAEHSTSSMPVVSKNGSAPRPKADLDPVGLVSFGLAVLLVMLPFVESSVGPWIWGSMVVAAALFVFWAFWEKKYRQRGGEPMIDMELFRTRSFANGTMLIGLYFVGVTSIWVLVALYMQSGLGHTALASGLMGLPAAAASAISAPIAGRHIVRMGRPLVLIGMGSVLFGLLTTALLVYLHGQVGLSEWWMLLSLTFVGGGQGLVVSPNQTLTLADVPMRYAGSAGGVLQTGQRVGTSIGIAAITGIVFAIVAHSTWPTAMVVGLLVIAVVVILAGAIGVRDVVTSRREAQAA</sequence>
<feature type="transmembrane region" description="Helical" evidence="5">
    <location>
        <begin position="393"/>
        <end position="416"/>
    </location>
</feature>
<accession>A0A7K1LEN0</accession>
<dbReference type="EMBL" id="WOGT01000001">
    <property type="protein sequence ID" value="MUN53647.1"/>
    <property type="molecule type" value="Genomic_DNA"/>
</dbReference>
<dbReference type="Gene3D" id="1.20.1250.20">
    <property type="entry name" value="MFS general substrate transporter like domains"/>
    <property type="match status" value="1"/>
</dbReference>
<dbReference type="Proteomes" id="UP000462152">
    <property type="component" value="Unassembled WGS sequence"/>
</dbReference>
<dbReference type="Pfam" id="PF07690">
    <property type="entry name" value="MFS_1"/>
    <property type="match status" value="2"/>
</dbReference>
<feature type="transmembrane region" description="Helical" evidence="5">
    <location>
        <begin position="328"/>
        <end position="348"/>
    </location>
</feature>
<dbReference type="Gene3D" id="1.20.1720.10">
    <property type="entry name" value="Multidrug resistance protein D"/>
    <property type="match status" value="1"/>
</dbReference>
<evidence type="ECO:0000256" key="1">
    <source>
        <dbReference type="ARBA" id="ARBA00004651"/>
    </source>
</evidence>
<feature type="transmembrane region" description="Helical" evidence="5">
    <location>
        <begin position="230"/>
        <end position="247"/>
    </location>
</feature>
<keyword evidence="8" id="KW-1185">Reference proteome</keyword>
<organism evidence="7 8">
    <name type="scientific">Rothia koreensis</name>
    <dbReference type="NCBI Taxonomy" id="592378"/>
    <lineage>
        <taxon>Bacteria</taxon>
        <taxon>Bacillati</taxon>
        <taxon>Actinomycetota</taxon>
        <taxon>Actinomycetes</taxon>
        <taxon>Micrococcales</taxon>
        <taxon>Micrococcaceae</taxon>
        <taxon>Rothia</taxon>
    </lineage>
</organism>
<dbReference type="AlphaFoldDB" id="A0A7K1LEN0"/>
<keyword evidence="4 5" id="KW-0472">Membrane</keyword>
<keyword evidence="2 5" id="KW-0812">Transmembrane</keyword>
<feature type="transmembrane region" description="Helical" evidence="5">
    <location>
        <begin position="170"/>
        <end position="190"/>
    </location>
</feature>
<comment type="subcellular location">
    <subcellularLocation>
        <location evidence="1">Cell membrane</location>
        <topology evidence="1">Multi-pass membrane protein</topology>
    </subcellularLocation>
</comment>
<dbReference type="InterPro" id="IPR020846">
    <property type="entry name" value="MFS_dom"/>
</dbReference>
<evidence type="ECO:0000313" key="8">
    <source>
        <dbReference type="Proteomes" id="UP000462152"/>
    </source>
</evidence>
<feature type="transmembrane region" description="Helical" evidence="5">
    <location>
        <begin position="140"/>
        <end position="164"/>
    </location>
</feature>
<comment type="caution">
    <text evidence="7">The sequence shown here is derived from an EMBL/GenBank/DDBJ whole genome shotgun (WGS) entry which is preliminary data.</text>
</comment>
<feature type="domain" description="Major facilitator superfamily (MFS) profile" evidence="6">
    <location>
        <begin position="16"/>
        <end position="489"/>
    </location>
</feature>
<feature type="transmembrane region" description="Helical" evidence="5">
    <location>
        <begin position="360"/>
        <end position="381"/>
    </location>
</feature>
<feature type="transmembrane region" description="Helical" evidence="5">
    <location>
        <begin position="461"/>
        <end position="481"/>
    </location>
</feature>
<name>A0A7K1LEN0_9MICC</name>
<feature type="transmembrane region" description="Helical" evidence="5">
    <location>
        <begin position="294"/>
        <end position="316"/>
    </location>
</feature>
<dbReference type="GO" id="GO:0022857">
    <property type="term" value="F:transmembrane transporter activity"/>
    <property type="evidence" value="ECO:0007669"/>
    <property type="project" value="InterPro"/>
</dbReference>
<dbReference type="PRINTS" id="PR01036">
    <property type="entry name" value="TCRTETB"/>
</dbReference>
<evidence type="ECO:0000256" key="5">
    <source>
        <dbReference type="SAM" id="Phobius"/>
    </source>
</evidence>
<dbReference type="OrthoDB" id="7375466at2"/>
<dbReference type="PANTHER" id="PTHR42718">
    <property type="entry name" value="MAJOR FACILITATOR SUPERFAMILY MULTIDRUG TRANSPORTER MFSC"/>
    <property type="match status" value="1"/>
</dbReference>
<feature type="transmembrane region" description="Helical" evidence="5">
    <location>
        <begin position="436"/>
        <end position="455"/>
    </location>
</feature>
<evidence type="ECO:0000256" key="4">
    <source>
        <dbReference type="ARBA" id="ARBA00023136"/>
    </source>
</evidence>
<reference evidence="7 8" key="1">
    <citation type="submission" date="2019-12" db="EMBL/GenBank/DDBJ databases">
        <authorList>
            <person name="Li J."/>
            <person name="Shi Y."/>
            <person name="Xu G."/>
            <person name="Xiao D."/>
            <person name="Ran X."/>
        </authorList>
    </citation>
    <scope>NUCLEOTIDE SEQUENCE [LARGE SCALE GENOMIC DNA]</scope>
    <source>
        <strain evidence="7 8">JCM 15915</strain>
    </source>
</reference>
<evidence type="ECO:0000259" key="6">
    <source>
        <dbReference type="PROSITE" id="PS50850"/>
    </source>
</evidence>
<keyword evidence="3 5" id="KW-1133">Transmembrane helix</keyword>
<protein>
    <submittedName>
        <fullName evidence="7">MFS transporter</fullName>
    </submittedName>
</protein>
<feature type="transmembrane region" description="Helical" evidence="5">
    <location>
        <begin position="52"/>
        <end position="70"/>
    </location>
</feature>
<dbReference type="InterPro" id="IPR036259">
    <property type="entry name" value="MFS_trans_sf"/>
</dbReference>
<dbReference type="RefSeq" id="WP_129314666.1">
    <property type="nucleotide sequence ID" value="NZ_CP197643.1"/>
</dbReference>
<evidence type="ECO:0000256" key="2">
    <source>
        <dbReference type="ARBA" id="ARBA00022692"/>
    </source>
</evidence>
<dbReference type="PANTHER" id="PTHR42718:SF39">
    <property type="entry name" value="ACTINORHODIN TRANSPORTER-RELATED"/>
    <property type="match status" value="1"/>
</dbReference>
<dbReference type="SUPFAM" id="SSF103473">
    <property type="entry name" value="MFS general substrate transporter"/>
    <property type="match status" value="1"/>
</dbReference>
<proteinExistence type="predicted"/>
<evidence type="ECO:0000313" key="7">
    <source>
        <dbReference type="EMBL" id="MUN53647.1"/>
    </source>
</evidence>
<dbReference type="CDD" id="cd17321">
    <property type="entry name" value="MFS_MMR_MDR_like"/>
    <property type="match status" value="1"/>
</dbReference>
<gene>
    <name evidence="7" type="ORF">GMA10_00105</name>
</gene>
<dbReference type="PROSITE" id="PS50850">
    <property type="entry name" value="MFS"/>
    <property type="match status" value="1"/>
</dbReference>
<feature type="transmembrane region" description="Helical" evidence="5">
    <location>
        <begin position="253"/>
        <end position="273"/>
    </location>
</feature>
<evidence type="ECO:0000256" key="3">
    <source>
        <dbReference type="ARBA" id="ARBA00022989"/>
    </source>
</evidence>